<dbReference type="InterPro" id="IPR032466">
    <property type="entry name" value="Metal_Hydrolase"/>
</dbReference>
<dbReference type="PANTHER" id="PTHR11113">
    <property type="entry name" value="N-ACETYLGLUCOSAMINE-6-PHOSPHATE DEACETYLASE"/>
    <property type="match status" value="1"/>
</dbReference>
<dbReference type="PANTHER" id="PTHR11113:SF14">
    <property type="entry name" value="N-ACETYLGLUCOSAMINE-6-PHOSPHATE DEACETYLASE"/>
    <property type="match status" value="1"/>
</dbReference>
<dbReference type="GO" id="GO:0006046">
    <property type="term" value="P:N-acetylglucosamine catabolic process"/>
    <property type="evidence" value="ECO:0007669"/>
    <property type="project" value="TreeGrafter"/>
</dbReference>
<reference evidence="3 4" key="1">
    <citation type="submission" date="2020-07" db="EMBL/GenBank/DDBJ databases">
        <authorList>
            <person name="Feng X."/>
        </authorList>
    </citation>
    <scope>NUCLEOTIDE SEQUENCE [LARGE SCALE GENOMIC DNA]</scope>
    <source>
        <strain evidence="3 4">JCM31066</strain>
    </source>
</reference>
<accession>A0A842HIP7</accession>
<evidence type="ECO:0000256" key="2">
    <source>
        <dbReference type="ARBA" id="ARBA00022801"/>
    </source>
</evidence>
<keyword evidence="4" id="KW-1185">Reference proteome</keyword>
<dbReference type="SUPFAM" id="SSF51556">
    <property type="entry name" value="Metallo-dependent hydrolases"/>
    <property type="match status" value="1"/>
</dbReference>
<evidence type="ECO:0000256" key="1">
    <source>
        <dbReference type="ARBA" id="ARBA00010716"/>
    </source>
</evidence>
<comment type="caution">
    <text evidence="3">The sequence shown here is derived from an EMBL/GenBank/DDBJ whole genome shotgun (WGS) entry which is preliminary data.</text>
</comment>
<organism evidence="3 4">
    <name type="scientific">Ruficoccus amylovorans</name>
    <dbReference type="NCBI Taxonomy" id="1804625"/>
    <lineage>
        <taxon>Bacteria</taxon>
        <taxon>Pseudomonadati</taxon>
        <taxon>Verrucomicrobiota</taxon>
        <taxon>Opitutia</taxon>
        <taxon>Puniceicoccales</taxon>
        <taxon>Cerasicoccaceae</taxon>
        <taxon>Ruficoccus</taxon>
    </lineage>
</organism>
<dbReference type="EMBL" id="JACHVB010000060">
    <property type="protein sequence ID" value="MBC2596020.1"/>
    <property type="molecule type" value="Genomic_DNA"/>
</dbReference>
<comment type="similarity">
    <text evidence="1">Belongs to the metallo-dependent hydrolases superfamily. NagA family.</text>
</comment>
<name>A0A842HIP7_9BACT</name>
<protein>
    <submittedName>
        <fullName evidence="3">N-acetylglucosamine-6-phosphate deacetylase</fullName>
    </submittedName>
</protein>
<gene>
    <name evidence="3" type="ORF">H5P28_17270</name>
</gene>
<dbReference type="Proteomes" id="UP000546464">
    <property type="component" value="Unassembled WGS sequence"/>
</dbReference>
<proteinExistence type="inferred from homology"/>
<dbReference type="GO" id="GO:0008448">
    <property type="term" value="F:N-acetylglucosamine-6-phosphate deacetylase activity"/>
    <property type="evidence" value="ECO:0007669"/>
    <property type="project" value="TreeGrafter"/>
</dbReference>
<dbReference type="AlphaFoldDB" id="A0A842HIP7"/>
<dbReference type="Gene3D" id="3.20.20.140">
    <property type="entry name" value="Metal-dependent hydrolases"/>
    <property type="match status" value="1"/>
</dbReference>
<keyword evidence="2" id="KW-0378">Hydrolase</keyword>
<evidence type="ECO:0000313" key="3">
    <source>
        <dbReference type="EMBL" id="MBC2596020.1"/>
    </source>
</evidence>
<dbReference type="RefSeq" id="WP_185676939.1">
    <property type="nucleotide sequence ID" value="NZ_JACHVB010000060.1"/>
</dbReference>
<evidence type="ECO:0000313" key="4">
    <source>
        <dbReference type="Proteomes" id="UP000546464"/>
    </source>
</evidence>
<sequence length="303" mass="32439">MFTDLTDLQVNGFAGVDFQQDDLPLAEVQRAVHTLHAHGTARILCTLITDRVDALCRRLEHLEKLRSQCPEVAATIVGYHLEGPWLSSEPGYHGAHEPDKMVPPTSQDADRLIAASGGLVRLVTLAPEVPGADVVTAHLCSRGVRVSAGHTNADEASIDRCISAGMSLCTHLGNAVPPSLHRHDNIIQRLLARDELTAVFIPDGIHLPPPVLKNLVRAKPAGRVLFTTDCMSAAGGPPGQYIFGRHTLEVGADGVVREPGKPNFAGSSLTMDRAVENVVRFLGWSPEEAHAACSSHVNEVLGL</sequence>